<dbReference type="InterPro" id="IPR036890">
    <property type="entry name" value="HATPase_C_sf"/>
</dbReference>
<dbReference type="PANTHER" id="PTHR24421:SF10">
    <property type="entry name" value="NITRATE_NITRITE SENSOR PROTEIN NARQ"/>
    <property type="match status" value="1"/>
</dbReference>
<dbReference type="InterPro" id="IPR011712">
    <property type="entry name" value="Sig_transdc_His_kin_sub3_dim/P"/>
</dbReference>
<keyword evidence="9" id="KW-0472">Membrane</keyword>
<dbReference type="InterPro" id="IPR003594">
    <property type="entry name" value="HATPase_dom"/>
</dbReference>
<dbReference type="Gene3D" id="1.20.5.1930">
    <property type="match status" value="1"/>
</dbReference>
<dbReference type="Proteomes" id="UP001232536">
    <property type="component" value="Unassembled WGS sequence"/>
</dbReference>
<dbReference type="InterPro" id="IPR050482">
    <property type="entry name" value="Sensor_HK_TwoCompSys"/>
</dbReference>
<feature type="transmembrane region" description="Helical" evidence="9">
    <location>
        <begin position="158"/>
        <end position="178"/>
    </location>
</feature>
<evidence type="ECO:0000256" key="9">
    <source>
        <dbReference type="SAM" id="Phobius"/>
    </source>
</evidence>
<evidence type="ECO:0000256" key="4">
    <source>
        <dbReference type="ARBA" id="ARBA00022679"/>
    </source>
</evidence>
<evidence type="ECO:0000256" key="2">
    <source>
        <dbReference type="ARBA" id="ARBA00012438"/>
    </source>
</evidence>
<dbReference type="SMART" id="SM00387">
    <property type="entry name" value="HATPase_c"/>
    <property type="match status" value="1"/>
</dbReference>
<gene>
    <name evidence="11" type="ORF">Q6348_06470</name>
</gene>
<feature type="transmembrane region" description="Helical" evidence="9">
    <location>
        <begin position="51"/>
        <end position="68"/>
    </location>
</feature>
<dbReference type="RefSeq" id="WP_304600480.1">
    <property type="nucleotide sequence ID" value="NZ_JAUQYO010000001.1"/>
</dbReference>
<dbReference type="GO" id="GO:0016301">
    <property type="term" value="F:kinase activity"/>
    <property type="evidence" value="ECO:0007669"/>
    <property type="project" value="UniProtKB-KW"/>
</dbReference>
<keyword evidence="4" id="KW-0808">Transferase</keyword>
<sequence length="409" mass="43281">MTETGPFTELNSRRLGPVRRFFIRHPRVMDALVSVVAGVAAATSDASRSRGFVVGSVFGLVAAVVLWWRREHPVPVTALLVALVIASEAATGTASGLELAVAFGLYAVVVSHPPAFAWSVAGAVAATMAVALWIWEEPSPDPLQRQADGTVVLTDDRLGSLVGVVMLTLLAVAIGTSVRNTRQHLADLVERANALARDRDRQAELARATERSRIAREMHDVVAHSLSVMITLADGAGAALDRAPERSRAALAELSSTGRSALADMRRVLGALAEDGAPMEPTGHGEDLGALVERFRTAGLPVHADGLGLAPPTDTGLRLALYRVVQEALTNVLRHAPGTARVDLTVRHHPESWEVEVRDHGGVVPVTDAGGAGLGLIGMRERAEVLGGAVEAGPWEHGWRVHVTIPEAR</sequence>
<evidence type="ECO:0000256" key="3">
    <source>
        <dbReference type="ARBA" id="ARBA00022553"/>
    </source>
</evidence>
<keyword evidence="9" id="KW-1133">Transmembrane helix</keyword>
<dbReference type="Pfam" id="PF07730">
    <property type="entry name" value="HisKA_3"/>
    <property type="match status" value="1"/>
</dbReference>
<comment type="caution">
    <text evidence="11">The sequence shown here is derived from an EMBL/GenBank/DDBJ whole genome shotgun (WGS) entry which is preliminary data.</text>
</comment>
<name>A0ABT9D9A5_9CELL</name>
<keyword evidence="8" id="KW-0902">Two-component regulatory system</keyword>
<accession>A0ABT9D9A5</accession>
<evidence type="ECO:0000259" key="10">
    <source>
        <dbReference type="SMART" id="SM00387"/>
    </source>
</evidence>
<evidence type="ECO:0000313" key="12">
    <source>
        <dbReference type="Proteomes" id="UP001232536"/>
    </source>
</evidence>
<feature type="transmembrane region" description="Helical" evidence="9">
    <location>
        <begin position="80"/>
        <end position="108"/>
    </location>
</feature>
<dbReference type="CDD" id="cd16917">
    <property type="entry name" value="HATPase_UhpB-NarQ-NarX-like"/>
    <property type="match status" value="1"/>
</dbReference>
<dbReference type="PANTHER" id="PTHR24421">
    <property type="entry name" value="NITRATE/NITRITE SENSOR PROTEIN NARX-RELATED"/>
    <property type="match status" value="1"/>
</dbReference>
<dbReference type="EMBL" id="JAUQYP010000001">
    <property type="protein sequence ID" value="MDO8106839.1"/>
    <property type="molecule type" value="Genomic_DNA"/>
</dbReference>
<evidence type="ECO:0000256" key="7">
    <source>
        <dbReference type="ARBA" id="ARBA00022840"/>
    </source>
</evidence>
<feature type="domain" description="Histidine kinase/HSP90-like ATPase" evidence="10">
    <location>
        <begin position="316"/>
        <end position="409"/>
    </location>
</feature>
<dbReference type="Gene3D" id="3.30.565.10">
    <property type="entry name" value="Histidine kinase-like ATPase, C-terminal domain"/>
    <property type="match status" value="1"/>
</dbReference>
<evidence type="ECO:0000256" key="6">
    <source>
        <dbReference type="ARBA" id="ARBA00022777"/>
    </source>
</evidence>
<evidence type="ECO:0000256" key="1">
    <source>
        <dbReference type="ARBA" id="ARBA00000085"/>
    </source>
</evidence>
<dbReference type="SUPFAM" id="SSF55874">
    <property type="entry name" value="ATPase domain of HSP90 chaperone/DNA topoisomerase II/histidine kinase"/>
    <property type="match status" value="1"/>
</dbReference>
<dbReference type="Pfam" id="PF02518">
    <property type="entry name" value="HATPase_c"/>
    <property type="match status" value="1"/>
</dbReference>
<keyword evidence="7" id="KW-0067">ATP-binding</keyword>
<reference evidence="11 12" key="1">
    <citation type="submission" date="2023-07" db="EMBL/GenBank/DDBJ databases">
        <title>Description of novel actinomycetes strains, isolated from tidal flat sediment.</title>
        <authorList>
            <person name="Lu C."/>
        </authorList>
    </citation>
    <scope>NUCLEOTIDE SEQUENCE [LARGE SCALE GENOMIC DNA]</scope>
    <source>
        <strain evidence="11 12">SYSU T00b441</strain>
    </source>
</reference>
<organism evidence="11 12">
    <name type="scientific">Actinotalea lenta</name>
    <dbReference type="NCBI Taxonomy" id="3064654"/>
    <lineage>
        <taxon>Bacteria</taxon>
        <taxon>Bacillati</taxon>
        <taxon>Actinomycetota</taxon>
        <taxon>Actinomycetes</taxon>
        <taxon>Micrococcales</taxon>
        <taxon>Cellulomonadaceae</taxon>
        <taxon>Actinotalea</taxon>
    </lineage>
</organism>
<keyword evidence="3" id="KW-0597">Phosphoprotein</keyword>
<proteinExistence type="predicted"/>
<feature type="transmembrane region" description="Helical" evidence="9">
    <location>
        <begin position="115"/>
        <end position="135"/>
    </location>
</feature>
<evidence type="ECO:0000256" key="8">
    <source>
        <dbReference type="ARBA" id="ARBA00023012"/>
    </source>
</evidence>
<dbReference type="EC" id="2.7.13.3" evidence="2"/>
<comment type="catalytic activity">
    <reaction evidence="1">
        <text>ATP + protein L-histidine = ADP + protein N-phospho-L-histidine.</text>
        <dbReference type="EC" id="2.7.13.3"/>
    </reaction>
</comment>
<keyword evidence="12" id="KW-1185">Reference proteome</keyword>
<protein>
    <recommendedName>
        <fullName evidence="2">histidine kinase</fullName>
        <ecNumber evidence="2">2.7.13.3</ecNumber>
    </recommendedName>
</protein>
<evidence type="ECO:0000256" key="5">
    <source>
        <dbReference type="ARBA" id="ARBA00022741"/>
    </source>
</evidence>
<keyword evidence="9" id="KW-0812">Transmembrane</keyword>
<keyword evidence="5" id="KW-0547">Nucleotide-binding</keyword>
<evidence type="ECO:0000313" key="11">
    <source>
        <dbReference type="EMBL" id="MDO8106839.1"/>
    </source>
</evidence>
<keyword evidence="6 11" id="KW-0418">Kinase</keyword>